<dbReference type="GO" id="GO:0070403">
    <property type="term" value="F:NAD+ binding"/>
    <property type="evidence" value="ECO:0007669"/>
    <property type="project" value="InterPro"/>
</dbReference>
<accession>A0A1I6R9D6</accession>
<organism evidence="5 6">
    <name type="scientific">Marininema halotolerans</name>
    <dbReference type="NCBI Taxonomy" id="1155944"/>
    <lineage>
        <taxon>Bacteria</taxon>
        <taxon>Bacillati</taxon>
        <taxon>Bacillota</taxon>
        <taxon>Bacilli</taxon>
        <taxon>Bacillales</taxon>
        <taxon>Thermoactinomycetaceae</taxon>
        <taxon>Marininema</taxon>
    </lineage>
</organism>
<dbReference type="FunFam" id="3.40.50.720:FF:000009">
    <property type="entry name" value="Fatty oxidation complex, alpha subunit"/>
    <property type="match status" value="1"/>
</dbReference>
<evidence type="ECO:0000256" key="3">
    <source>
        <dbReference type="ARBA" id="ARBA00023002"/>
    </source>
</evidence>
<comment type="pathway">
    <text evidence="1">Lipid metabolism; butanoate metabolism.</text>
</comment>
<evidence type="ECO:0000313" key="6">
    <source>
        <dbReference type="Proteomes" id="UP000198660"/>
    </source>
</evidence>
<dbReference type="AlphaFoldDB" id="A0A1I6R9D6"/>
<dbReference type="PANTHER" id="PTHR48075">
    <property type="entry name" value="3-HYDROXYACYL-COA DEHYDROGENASE FAMILY PROTEIN"/>
    <property type="match status" value="1"/>
</dbReference>
<keyword evidence="6" id="KW-1185">Reference proteome</keyword>
<protein>
    <submittedName>
        <fullName evidence="5">3-hydroxybutyryl-CoA dehydrogenase</fullName>
    </submittedName>
</protein>
<dbReference type="Pfam" id="PF02737">
    <property type="entry name" value="3HCDH_N"/>
    <property type="match status" value="1"/>
</dbReference>
<feature type="domain" description="3-hydroxyacyl-CoA dehydrogenase NAD binding" evidence="4">
    <location>
        <begin position="7"/>
        <end position="183"/>
    </location>
</feature>
<dbReference type="GO" id="GO:0008691">
    <property type="term" value="F:3-hydroxybutyryl-CoA dehydrogenase activity"/>
    <property type="evidence" value="ECO:0007669"/>
    <property type="project" value="TreeGrafter"/>
</dbReference>
<dbReference type="InterPro" id="IPR006176">
    <property type="entry name" value="3-OHacyl-CoA_DH_NAD-bd"/>
</dbReference>
<dbReference type="Proteomes" id="UP000198660">
    <property type="component" value="Unassembled WGS sequence"/>
</dbReference>
<name>A0A1I6R9D6_9BACL</name>
<evidence type="ECO:0000259" key="4">
    <source>
        <dbReference type="Pfam" id="PF02737"/>
    </source>
</evidence>
<sequence>MRDIQRVAVYGGGTMGQGIAEMLAKKGIDVILIEQTEALVQLTQHQMDLRLNKQLAKWGITQAEKKLILGRITFTATLNELAKVDLVIETVTEDLEAKKEVFKRCDRLCPPYTILTSNTSTLSVTELAAVTKRADRVIGLHFIHSSAQVDLVEIVRGLQTSSETIQHAQDFLKTIDLTFVEVDE</sequence>
<evidence type="ECO:0000256" key="1">
    <source>
        <dbReference type="ARBA" id="ARBA00005086"/>
    </source>
</evidence>
<reference evidence="6" key="1">
    <citation type="submission" date="2016-10" db="EMBL/GenBank/DDBJ databases">
        <authorList>
            <person name="Varghese N."/>
            <person name="Submissions S."/>
        </authorList>
    </citation>
    <scope>NUCLEOTIDE SEQUENCE [LARGE SCALE GENOMIC DNA]</scope>
    <source>
        <strain evidence="6">DSM 45789</strain>
    </source>
</reference>
<dbReference type="PANTHER" id="PTHR48075:SF5">
    <property type="entry name" value="3-HYDROXYBUTYRYL-COA DEHYDROGENASE"/>
    <property type="match status" value="1"/>
</dbReference>
<keyword evidence="3" id="KW-0560">Oxidoreductase</keyword>
<dbReference type="Gene3D" id="3.40.50.720">
    <property type="entry name" value="NAD(P)-binding Rossmann-like Domain"/>
    <property type="match status" value="1"/>
</dbReference>
<dbReference type="GO" id="GO:0006635">
    <property type="term" value="P:fatty acid beta-oxidation"/>
    <property type="evidence" value="ECO:0007669"/>
    <property type="project" value="TreeGrafter"/>
</dbReference>
<dbReference type="InterPro" id="IPR036291">
    <property type="entry name" value="NAD(P)-bd_dom_sf"/>
</dbReference>
<evidence type="ECO:0000256" key="2">
    <source>
        <dbReference type="ARBA" id="ARBA00009463"/>
    </source>
</evidence>
<dbReference type="SUPFAM" id="SSF51735">
    <property type="entry name" value="NAD(P)-binding Rossmann-fold domains"/>
    <property type="match status" value="1"/>
</dbReference>
<comment type="similarity">
    <text evidence="2">Belongs to the 3-hydroxyacyl-CoA dehydrogenase family.</text>
</comment>
<evidence type="ECO:0000313" key="5">
    <source>
        <dbReference type="EMBL" id="SFS61312.1"/>
    </source>
</evidence>
<proteinExistence type="inferred from homology"/>
<gene>
    <name evidence="5" type="ORF">SAMN05444972_104298</name>
</gene>
<dbReference type="EMBL" id="FPAA01000004">
    <property type="protein sequence ID" value="SFS61312.1"/>
    <property type="molecule type" value="Genomic_DNA"/>
</dbReference>